<dbReference type="Proteomes" id="UP000261520">
    <property type="component" value="Unplaced"/>
</dbReference>
<accession>A0A3B4A0W4</accession>
<reference evidence="6" key="1">
    <citation type="submission" date="2025-08" db="UniProtKB">
        <authorList>
            <consortium name="Ensembl"/>
        </authorList>
    </citation>
    <scope>IDENTIFICATION</scope>
</reference>
<dbReference type="FunFam" id="3.40.50.300:FF:000366">
    <property type="entry name" value="GTPase, IMAP family member 2"/>
    <property type="match status" value="3"/>
</dbReference>
<reference evidence="6" key="2">
    <citation type="submission" date="2025-09" db="UniProtKB">
        <authorList>
            <consortium name="Ensembl"/>
        </authorList>
    </citation>
    <scope>IDENTIFICATION</scope>
</reference>
<name>A0A3B4A0W4_9GOBI</name>
<dbReference type="SUPFAM" id="SSF52540">
    <property type="entry name" value="P-loop containing nucleoside triphosphate hydrolases"/>
    <property type="match status" value="3"/>
</dbReference>
<dbReference type="InterPro" id="IPR027417">
    <property type="entry name" value="P-loop_NTPase"/>
</dbReference>
<feature type="domain" description="AIG1-type G" evidence="5">
    <location>
        <begin position="247"/>
        <end position="456"/>
    </location>
</feature>
<evidence type="ECO:0000259" key="5">
    <source>
        <dbReference type="PROSITE" id="PS51720"/>
    </source>
</evidence>
<dbReference type="GO" id="GO:0005525">
    <property type="term" value="F:GTP binding"/>
    <property type="evidence" value="ECO:0007669"/>
    <property type="project" value="UniProtKB-KW"/>
</dbReference>
<dbReference type="AlphaFoldDB" id="A0A3B4A0W4"/>
<dbReference type="PANTHER" id="PTHR10903">
    <property type="entry name" value="GTPASE, IMAP FAMILY MEMBER-RELATED"/>
    <property type="match status" value="1"/>
</dbReference>
<dbReference type="PANTHER" id="PTHR10903:SF62">
    <property type="entry name" value="GTPASE IMAP FAMILY MEMBER 4-LIKE-RELATED"/>
    <property type="match status" value="1"/>
</dbReference>
<feature type="coiled-coil region" evidence="4">
    <location>
        <begin position="668"/>
        <end position="695"/>
    </location>
</feature>
<dbReference type="InterPro" id="IPR006703">
    <property type="entry name" value="G_AIG1"/>
</dbReference>
<evidence type="ECO:0000313" key="6">
    <source>
        <dbReference type="Ensembl" id="ENSPMGP00000010136.1"/>
    </source>
</evidence>
<proteinExistence type="inferred from homology"/>
<dbReference type="InterPro" id="IPR045058">
    <property type="entry name" value="GIMA/IAN/Toc"/>
</dbReference>
<dbReference type="PROSITE" id="PS51720">
    <property type="entry name" value="G_AIG1"/>
    <property type="match status" value="3"/>
</dbReference>
<dbReference type="Ensembl" id="ENSPMGT00000010813.1">
    <property type="protein sequence ID" value="ENSPMGP00000010136.1"/>
    <property type="gene ID" value="ENSPMGG00000008406.1"/>
</dbReference>
<organism evidence="6 7">
    <name type="scientific">Periophthalmus magnuspinnatus</name>
    <dbReference type="NCBI Taxonomy" id="409849"/>
    <lineage>
        <taxon>Eukaryota</taxon>
        <taxon>Metazoa</taxon>
        <taxon>Chordata</taxon>
        <taxon>Craniata</taxon>
        <taxon>Vertebrata</taxon>
        <taxon>Euteleostomi</taxon>
        <taxon>Actinopterygii</taxon>
        <taxon>Neopterygii</taxon>
        <taxon>Teleostei</taxon>
        <taxon>Neoteleostei</taxon>
        <taxon>Acanthomorphata</taxon>
        <taxon>Gobiaria</taxon>
        <taxon>Gobiiformes</taxon>
        <taxon>Gobioidei</taxon>
        <taxon>Gobiidae</taxon>
        <taxon>Oxudercinae</taxon>
        <taxon>Periophthalmus</taxon>
    </lineage>
</organism>
<feature type="domain" description="AIG1-type G" evidence="5">
    <location>
        <begin position="466"/>
        <end position="675"/>
    </location>
</feature>
<keyword evidence="2" id="KW-0547">Nucleotide-binding</keyword>
<dbReference type="Gene3D" id="3.40.50.300">
    <property type="entry name" value="P-loop containing nucleotide triphosphate hydrolases"/>
    <property type="match status" value="3"/>
</dbReference>
<evidence type="ECO:0000256" key="3">
    <source>
        <dbReference type="ARBA" id="ARBA00023134"/>
    </source>
</evidence>
<keyword evidence="4" id="KW-0175">Coiled coil</keyword>
<protein>
    <recommendedName>
        <fullName evidence="5">AIG1-type G domain-containing protein</fullName>
    </recommendedName>
</protein>
<evidence type="ECO:0000256" key="1">
    <source>
        <dbReference type="ARBA" id="ARBA00008535"/>
    </source>
</evidence>
<comment type="similarity">
    <text evidence="1">Belongs to the TRAFAC class TrmE-Era-EngA-EngB-Septin-like GTPase superfamily. AIG1/Toc34/Toc159-like paraseptin GTPase family. IAN subfamily.</text>
</comment>
<evidence type="ECO:0000313" key="7">
    <source>
        <dbReference type="Proteomes" id="UP000261520"/>
    </source>
</evidence>
<keyword evidence="3" id="KW-0342">GTP-binding</keyword>
<dbReference type="Pfam" id="PF04548">
    <property type="entry name" value="AIG1"/>
    <property type="match status" value="3"/>
</dbReference>
<sequence>LTLQSSDRRIVLLGKTGSGKSSLANTILGDKVFTPGHSSTSKTVHCQSETRTVQGRNVQLVDSPGLFDTDPNVPDFKEEVLKCMIECAEGIHAFLLVLKVERFTKHELSVADVICQNFSPEALNYTTLVFTLGDQLQEGVTIKEWAEDNEALSTLIQKCGGRCHVFDNRYWNNSQDPYRNNQHQLKELLNTIDQTVQKNGGRCYTNANLEKVKEKINEETQIIKAKPENANLSNSTGAAQREETAPSNTRRIVLIGKSGSGKSNLANTIFGDSVFNVNHSSDSKSNFSQAKTRVMNGLTLTLIDTPGIYNIDRTQEEIQREIFSCYIESSPGPHAFIFVLLVEKFTEQEQAIVDQIQRDFGDDVFRYTTVVFTHGDQLPETMKISEFVSQSNGLRDLVQKCGNRCYVIDNKYWNNTMLNEYRSNRFQIQQILHSIESTCRQNSNGYFVNEMLQQVEIDIQKEQDLQNSTRIVVLGKTGNGKSSLANTILGEDAFHISHAAVSDQNFCRAESRIIQGKPVTLIDTPGFFDTCASEELFKMQLAQCFTQTAPGPHAILIVLKVERYTAQEQDLLEKISQYFSEEAFKFAIVVFTHGDQLEPNQTIEDFVQPNQALRNLVQKCGGRCHVVDNKHWNKPSEDKMRSNDFQVAKILSTVDSIVKANNNGYYTNDIFQKVMQELEREEERIRQTATTEMSQTEIRSQARNSIYKLLLIKFAGVLNVKEKTDFVGQLRK</sequence>
<dbReference type="STRING" id="409849.ENSPMGP00000010136"/>
<keyword evidence="7" id="KW-1185">Reference proteome</keyword>
<evidence type="ECO:0000256" key="4">
    <source>
        <dbReference type="SAM" id="Coils"/>
    </source>
</evidence>
<evidence type="ECO:0000256" key="2">
    <source>
        <dbReference type="ARBA" id="ARBA00022741"/>
    </source>
</evidence>
<feature type="domain" description="AIG1-type G" evidence="5">
    <location>
        <begin position="5"/>
        <end position="213"/>
    </location>
</feature>